<dbReference type="RefSeq" id="WP_231116484.1">
    <property type="nucleotide sequence ID" value="NZ_SGXD01000004.1"/>
</dbReference>
<sequence length="244" mass="25217">MLRWQERHGRTGLTVTGRAGGVSSEPWDSLNLAAHVGDEPAAVAENRRRVTAALGLREQALVIASQVHGTRVVVVHGPLGGPPPEADGLVTAVPGLVLGVLVADCTPVLVAAPDEGLVGVAHAGRRGMAGGVVPELVEVLRAQGAGRLVARVGPSVCGRCYEVPLALREEVAAVEPVTRSVTRWGTPALDVAAGVLEQLRVLGVPAEEVPGCTYEDADLFSYRRARTTGRSAGLAWVEPPGAPA</sequence>
<dbReference type="Pfam" id="PF02578">
    <property type="entry name" value="Cu-oxidase_4"/>
    <property type="match status" value="1"/>
</dbReference>
<keyword evidence="7" id="KW-0862">Zinc</keyword>
<evidence type="ECO:0000256" key="6">
    <source>
        <dbReference type="ARBA" id="ARBA00022801"/>
    </source>
</evidence>
<evidence type="ECO:0000256" key="3">
    <source>
        <dbReference type="ARBA" id="ARBA00007353"/>
    </source>
</evidence>
<organism evidence="13 14">
    <name type="scientific">Motilibacter rhizosphaerae</name>
    <dbReference type="NCBI Taxonomy" id="598652"/>
    <lineage>
        <taxon>Bacteria</taxon>
        <taxon>Bacillati</taxon>
        <taxon>Actinomycetota</taxon>
        <taxon>Actinomycetes</taxon>
        <taxon>Motilibacterales</taxon>
        <taxon>Motilibacteraceae</taxon>
        <taxon>Motilibacter</taxon>
    </lineage>
</organism>
<comment type="caution">
    <text evidence="13">The sequence shown here is derived from an EMBL/GenBank/DDBJ whole genome shotgun (WGS) entry which is preliminary data.</text>
</comment>
<keyword evidence="8" id="KW-0186">Copper</keyword>
<evidence type="ECO:0000313" key="13">
    <source>
        <dbReference type="EMBL" id="RZS82908.1"/>
    </source>
</evidence>
<evidence type="ECO:0000256" key="4">
    <source>
        <dbReference type="ARBA" id="ARBA00022679"/>
    </source>
</evidence>
<dbReference type="PANTHER" id="PTHR30616">
    <property type="entry name" value="UNCHARACTERIZED PROTEIN YFIH"/>
    <property type="match status" value="1"/>
</dbReference>
<evidence type="ECO:0000256" key="9">
    <source>
        <dbReference type="ARBA" id="ARBA00047989"/>
    </source>
</evidence>
<dbReference type="PANTHER" id="PTHR30616:SF2">
    <property type="entry name" value="PURINE NUCLEOSIDE PHOSPHORYLASE LACC1"/>
    <property type="match status" value="1"/>
</dbReference>
<dbReference type="SUPFAM" id="SSF64438">
    <property type="entry name" value="CNF1/YfiH-like putative cysteine hydrolases"/>
    <property type="match status" value="1"/>
</dbReference>
<accession>A0A4Q7NGR0</accession>
<dbReference type="AlphaFoldDB" id="A0A4Q7NGR0"/>
<comment type="catalytic activity">
    <reaction evidence="11">
        <text>S-methyl-5'-thioadenosine + phosphate = 5-(methylsulfanyl)-alpha-D-ribose 1-phosphate + adenine</text>
        <dbReference type="Rhea" id="RHEA:11852"/>
        <dbReference type="ChEBI" id="CHEBI:16708"/>
        <dbReference type="ChEBI" id="CHEBI:17509"/>
        <dbReference type="ChEBI" id="CHEBI:43474"/>
        <dbReference type="ChEBI" id="CHEBI:58533"/>
        <dbReference type="EC" id="2.4.2.28"/>
    </reaction>
    <physiologicalReaction direction="left-to-right" evidence="11">
        <dbReference type="Rhea" id="RHEA:11853"/>
    </physiologicalReaction>
</comment>
<evidence type="ECO:0000256" key="2">
    <source>
        <dbReference type="ARBA" id="ARBA00003215"/>
    </source>
</evidence>
<dbReference type="GO" id="GO:0017061">
    <property type="term" value="F:S-methyl-5-thioadenosine phosphorylase activity"/>
    <property type="evidence" value="ECO:0007669"/>
    <property type="project" value="UniProtKB-EC"/>
</dbReference>
<comment type="similarity">
    <text evidence="3 12">Belongs to the purine nucleoside phosphorylase YfiH/LACC1 family.</text>
</comment>
<dbReference type="EMBL" id="SGXD01000004">
    <property type="protein sequence ID" value="RZS82908.1"/>
    <property type="molecule type" value="Genomic_DNA"/>
</dbReference>
<dbReference type="InterPro" id="IPR038371">
    <property type="entry name" value="Cu_polyphenol_OxRdtase_sf"/>
</dbReference>
<dbReference type="GO" id="GO:0005507">
    <property type="term" value="F:copper ion binding"/>
    <property type="evidence" value="ECO:0007669"/>
    <property type="project" value="TreeGrafter"/>
</dbReference>
<dbReference type="CDD" id="cd16833">
    <property type="entry name" value="YfiH"/>
    <property type="match status" value="1"/>
</dbReference>
<comment type="catalytic activity">
    <reaction evidence="1">
        <text>inosine + phosphate = alpha-D-ribose 1-phosphate + hypoxanthine</text>
        <dbReference type="Rhea" id="RHEA:27646"/>
        <dbReference type="ChEBI" id="CHEBI:17368"/>
        <dbReference type="ChEBI" id="CHEBI:17596"/>
        <dbReference type="ChEBI" id="CHEBI:43474"/>
        <dbReference type="ChEBI" id="CHEBI:57720"/>
        <dbReference type="EC" id="2.4.2.1"/>
    </reaction>
    <physiologicalReaction direction="left-to-right" evidence="1">
        <dbReference type="Rhea" id="RHEA:27647"/>
    </physiologicalReaction>
</comment>
<gene>
    <name evidence="13" type="ORF">EV189_3305</name>
</gene>
<name>A0A4Q7NGR0_9ACTN</name>
<comment type="function">
    <text evidence="2">Purine nucleoside enzyme that catalyzes the phosphorolysis of adenosine and inosine nucleosides, yielding D-ribose 1-phosphate and the respective free bases, adenine and hypoxanthine. Also catalyzes the phosphorolysis of S-methyl-5'-thioadenosine into adenine and S-methyl-5-thio-alpha-D-ribose 1-phosphate. Also has adenosine deaminase activity.</text>
</comment>
<comment type="catalytic activity">
    <reaction evidence="10">
        <text>adenosine + phosphate = alpha-D-ribose 1-phosphate + adenine</text>
        <dbReference type="Rhea" id="RHEA:27642"/>
        <dbReference type="ChEBI" id="CHEBI:16335"/>
        <dbReference type="ChEBI" id="CHEBI:16708"/>
        <dbReference type="ChEBI" id="CHEBI:43474"/>
        <dbReference type="ChEBI" id="CHEBI:57720"/>
        <dbReference type="EC" id="2.4.2.1"/>
    </reaction>
    <physiologicalReaction direction="left-to-right" evidence="10">
        <dbReference type="Rhea" id="RHEA:27643"/>
    </physiologicalReaction>
</comment>
<keyword evidence="14" id="KW-1185">Reference proteome</keyword>
<evidence type="ECO:0000256" key="1">
    <source>
        <dbReference type="ARBA" id="ARBA00000553"/>
    </source>
</evidence>
<dbReference type="Proteomes" id="UP000293638">
    <property type="component" value="Unassembled WGS sequence"/>
</dbReference>
<evidence type="ECO:0000256" key="7">
    <source>
        <dbReference type="ARBA" id="ARBA00022833"/>
    </source>
</evidence>
<keyword evidence="5" id="KW-0479">Metal-binding</keyword>
<evidence type="ECO:0000256" key="11">
    <source>
        <dbReference type="ARBA" id="ARBA00049893"/>
    </source>
</evidence>
<evidence type="ECO:0000256" key="5">
    <source>
        <dbReference type="ARBA" id="ARBA00022723"/>
    </source>
</evidence>
<reference evidence="13 14" key="1">
    <citation type="submission" date="2019-02" db="EMBL/GenBank/DDBJ databases">
        <title>Genomic Encyclopedia of Type Strains, Phase IV (KMG-IV): sequencing the most valuable type-strain genomes for metagenomic binning, comparative biology and taxonomic classification.</title>
        <authorList>
            <person name="Goeker M."/>
        </authorList>
    </citation>
    <scope>NUCLEOTIDE SEQUENCE [LARGE SCALE GENOMIC DNA]</scope>
    <source>
        <strain evidence="13 14">DSM 45622</strain>
    </source>
</reference>
<dbReference type="GO" id="GO:0016787">
    <property type="term" value="F:hydrolase activity"/>
    <property type="evidence" value="ECO:0007669"/>
    <property type="project" value="UniProtKB-KW"/>
</dbReference>
<evidence type="ECO:0000256" key="12">
    <source>
        <dbReference type="RuleBase" id="RU361274"/>
    </source>
</evidence>
<dbReference type="InterPro" id="IPR003730">
    <property type="entry name" value="Cu_polyphenol_OxRdtase"/>
</dbReference>
<evidence type="ECO:0000313" key="14">
    <source>
        <dbReference type="Proteomes" id="UP000293638"/>
    </source>
</evidence>
<proteinExistence type="inferred from homology"/>
<keyword evidence="4" id="KW-0808">Transferase</keyword>
<protein>
    <recommendedName>
        <fullName evidence="12">Purine nucleoside phosphorylase</fullName>
    </recommendedName>
</protein>
<keyword evidence="6" id="KW-0378">Hydrolase</keyword>
<evidence type="ECO:0000256" key="8">
    <source>
        <dbReference type="ARBA" id="ARBA00023008"/>
    </source>
</evidence>
<dbReference type="InterPro" id="IPR011324">
    <property type="entry name" value="Cytotoxic_necrot_fac-like_cat"/>
</dbReference>
<dbReference type="NCBIfam" id="TIGR00726">
    <property type="entry name" value="peptidoglycan editing factor PgeF"/>
    <property type="match status" value="1"/>
</dbReference>
<comment type="catalytic activity">
    <reaction evidence="9">
        <text>adenosine + H2O + H(+) = inosine + NH4(+)</text>
        <dbReference type="Rhea" id="RHEA:24408"/>
        <dbReference type="ChEBI" id="CHEBI:15377"/>
        <dbReference type="ChEBI" id="CHEBI:15378"/>
        <dbReference type="ChEBI" id="CHEBI:16335"/>
        <dbReference type="ChEBI" id="CHEBI:17596"/>
        <dbReference type="ChEBI" id="CHEBI:28938"/>
        <dbReference type="EC" id="3.5.4.4"/>
    </reaction>
    <physiologicalReaction direction="left-to-right" evidence="9">
        <dbReference type="Rhea" id="RHEA:24409"/>
    </physiologicalReaction>
</comment>
<evidence type="ECO:0000256" key="10">
    <source>
        <dbReference type="ARBA" id="ARBA00048968"/>
    </source>
</evidence>
<dbReference type="Gene3D" id="3.60.140.10">
    <property type="entry name" value="CNF1/YfiH-like putative cysteine hydrolases"/>
    <property type="match status" value="1"/>
</dbReference>